<accession>A0ABD1ZJN6</accession>
<dbReference type="PROSITE" id="PS00166">
    <property type="entry name" value="ENOYL_COA_HYDRATASE"/>
    <property type="match status" value="1"/>
</dbReference>
<dbReference type="PANTHER" id="PTHR43149">
    <property type="entry name" value="ENOYL-COA HYDRATASE"/>
    <property type="match status" value="1"/>
</dbReference>
<keyword evidence="6" id="KW-0443">Lipid metabolism</keyword>
<evidence type="ECO:0000256" key="6">
    <source>
        <dbReference type="ARBA" id="ARBA00023098"/>
    </source>
</evidence>
<dbReference type="FunFam" id="3.90.226.10:FF:000024">
    <property type="entry name" value="Delta3,5-delta2,4-dienoyl-CoA isomerase"/>
    <property type="match status" value="1"/>
</dbReference>
<dbReference type="Proteomes" id="UP001605036">
    <property type="component" value="Unassembled WGS sequence"/>
</dbReference>
<gene>
    <name evidence="10" type="ORF">R1flu_019244</name>
</gene>
<organism evidence="10 11">
    <name type="scientific">Riccia fluitans</name>
    <dbReference type="NCBI Taxonomy" id="41844"/>
    <lineage>
        <taxon>Eukaryota</taxon>
        <taxon>Viridiplantae</taxon>
        <taxon>Streptophyta</taxon>
        <taxon>Embryophyta</taxon>
        <taxon>Marchantiophyta</taxon>
        <taxon>Marchantiopsida</taxon>
        <taxon>Marchantiidae</taxon>
        <taxon>Marchantiales</taxon>
        <taxon>Ricciaceae</taxon>
        <taxon>Riccia</taxon>
    </lineage>
</organism>
<evidence type="ECO:0000256" key="1">
    <source>
        <dbReference type="ARBA" id="ARBA00004275"/>
    </source>
</evidence>
<evidence type="ECO:0000313" key="10">
    <source>
        <dbReference type="EMBL" id="KAL2651116.1"/>
    </source>
</evidence>
<dbReference type="InterPro" id="IPR045002">
    <property type="entry name" value="Ech1-like"/>
</dbReference>
<protein>
    <recommendedName>
        <fullName evidence="12">Enoyl-CoA hydratase</fullName>
    </recommendedName>
</protein>
<dbReference type="AlphaFoldDB" id="A0ABD1ZJN6"/>
<dbReference type="Pfam" id="PF00378">
    <property type="entry name" value="ECH_1"/>
    <property type="match status" value="1"/>
</dbReference>
<evidence type="ECO:0000256" key="3">
    <source>
        <dbReference type="ARBA" id="ARBA00005254"/>
    </source>
</evidence>
<keyword evidence="8" id="KW-0413">Isomerase</keyword>
<dbReference type="InterPro" id="IPR014748">
    <property type="entry name" value="Enoyl-CoA_hydra_C"/>
</dbReference>
<dbReference type="EMBL" id="JBHFFA010000001">
    <property type="protein sequence ID" value="KAL2651116.1"/>
    <property type="molecule type" value="Genomic_DNA"/>
</dbReference>
<comment type="subcellular location">
    <subcellularLocation>
        <location evidence="1">Peroxisome</location>
    </subcellularLocation>
</comment>
<comment type="similarity">
    <text evidence="3 9">Belongs to the enoyl-CoA hydratase/isomerase family.</text>
</comment>
<keyword evidence="7" id="KW-0576">Peroxisome</keyword>
<dbReference type="PANTHER" id="PTHR43149:SF1">
    <property type="entry name" value="DELTA(3,5)-DELTA(2,4)-DIENOYL-COA ISOMERASE, MITOCHONDRIAL"/>
    <property type="match status" value="1"/>
</dbReference>
<keyword evidence="4" id="KW-0276">Fatty acid metabolism</keyword>
<evidence type="ECO:0000256" key="5">
    <source>
        <dbReference type="ARBA" id="ARBA00022990"/>
    </source>
</evidence>
<dbReference type="InterPro" id="IPR018376">
    <property type="entry name" value="Enoyl-CoA_hyd/isom_CS"/>
</dbReference>
<evidence type="ECO:0000256" key="4">
    <source>
        <dbReference type="ARBA" id="ARBA00022832"/>
    </source>
</evidence>
<dbReference type="CDD" id="cd06558">
    <property type="entry name" value="crotonase-like"/>
    <property type="match status" value="1"/>
</dbReference>
<name>A0ABD1ZJN6_9MARC</name>
<evidence type="ECO:0000313" key="11">
    <source>
        <dbReference type="Proteomes" id="UP001605036"/>
    </source>
</evidence>
<dbReference type="GO" id="GO:0005777">
    <property type="term" value="C:peroxisome"/>
    <property type="evidence" value="ECO:0007669"/>
    <property type="project" value="UniProtKB-SubCell"/>
</dbReference>
<dbReference type="GO" id="GO:0006631">
    <property type="term" value="P:fatty acid metabolic process"/>
    <property type="evidence" value="ECO:0007669"/>
    <property type="project" value="UniProtKB-KW"/>
</dbReference>
<evidence type="ECO:0000256" key="2">
    <source>
        <dbReference type="ARBA" id="ARBA00005005"/>
    </source>
</evidence>
<evidence type="ECO:0000256" key="9">
    <source>
        <dbReference type="RuleBase" id="RU003707"/>
    </source>
</evidence>
<reference evidence="10 11" key="1">
    <citation type="submission" date="2024-09" db="EMBL/GenBank/DDBJ databases">
        <title>Chromosome-scale assembly of Riccia fluitans.</title>
        <authorList>
            <person name="Paukszto L."/>
            <person name="Sawicki J."/>
            <person name="Karawczyk K."/>
            <person name="Piernik-Szablinska J."/>
            <person name="Szczecinska M."/>
            <person name="Mazdziarz M."/>
        </authorList>
    </citation>
    <scope>NUCLEOTIDE SEQUENCE [LARGE SCALE GENOMIC DNA]</scope>
    <source>
        <strain evidence="10">Rf_01</strain>
        <tissue evidence="10">Aerial parts of the thallus</tissue>
    </source>
</reference>
<dbReference type="GO" id="GO:0016853">
    <property type="term" value="F:isomerase activity"/>
    <property type="evidence" value="ECO:0007669"/>
    <property type="project" value="UniProtKB-KW"/>
</dbReference>
<evidence type="ECO:0000256" key="8">
    <source>
        <dbReference type="ARBA" id="ARBA00023235"/>
    </source>
</evidence>
<comment type="pathway">
    <text evidence="2">Lipid metabolism; fatty acid beta-oxidation.</text>
</comment>
<keyword evidence="5" id="KW-0007">Acetylation</keyword>
<dbReference type="NCBIfam" id="NF004794">
    <property type="entry name" value="PRK06142.1"/>
    <property type="match status" value="1"/>
</dbReference>
<comment type="caution">
    <text evidence="10">The sequence shown here is derived from an EMBL/GenBank/DDBJ whole genome shotgun (WGS) entry which is preliminary data.</text>
</comment>
<dbReference type="InterPro" id="IPR029045">
    <property type="entry name" value="ClpP/crotonase-like_dom_sf"/>
</dbReference>
<evidence type="ECO:0000256" key="7">
    <source>
        <dbReference type="ARBA" id="ARBA00023140"/>
    </source>
</evidence>
<evidence type="ECO:0008006" key="12">
    <source>
        <dbReference type="Google" id="ProtNLM"/>
    </source>
</evidence>
<dbReference type="FunFam" id="1.10.12.10:FF:000004">
    <property type="entry name" value="Delta3,5-delta2,4-dienoyl-CoA isomerase"/>
    <property type="match status" value="1"/>
</dbReference>
<proteinExistence type="inferred from homology"/>
<dbReference type="Gene3D" id="3.90.226.10">
    <property type="entry name" value="2-enoyl-CoA Hydratase, Chain A, domain 1"/>
    <property type="match status" value="1"/>
</dbReference>
<dbReference type="InterPro" id="IPR001753">
    <property type="entry name" value="Enoyl-CoA_hydra/iso"/>
</dbReference>
<sequence length="276" mass="29749">MAGDRFETLQVEKSSGIALLNLNRPTRSNALNDVLFGEIHVAVRKLDADPDVRVIIVAGNGKNFCGGIDLDALTSPGSALASADGNSGIERDNFRRRIKWMQDAFTAFESCSKPVIAAVHGACIGGGVDLITACDLRYCTSDAKFSVKEVDVAITADLGSLQRLPWIVGWSTTMELALTARTFDAAEAQKLKLVHGVFSSKVELDRRVYDVAAEIAAKPPLAIMGTKAVLLKSRNCSVADGLDYVATWNAALLHKSEVMETLRSRMENRKPGVAKL</sequence>
<dbReference type="Gene3D" id="1.10.12.10">
    <property type="entry name" value="Lyase 2-enoyl-coa Hydratase, Chain A, domain 2"/>
    <property type="match status" value="1"/>
</dbReference>
<keyword evidence="11" id="KW-1185">Reference proteome</keyword>
<dbReference type="SUPFAM" id="SSF52096">
    <property type="entry name" value="ClpP/crotonase"/>
    <property type="match status" value="1"/>
</dbReference>